<proteinExistence type="predicted"/>
<dbReference type="AlphaFoldDB" id="A0A4R5AW42"/>
<name>A0A4R5AW42_9ACTN</name>
<accession>A0A4R5AW42</accession>
<comment type="caution">
    <text evidence="1">The sequence shown here is derived from an EMBL/GenBank/DDBJ whole genome shotgun (WGS) entry which is preliminary data.</text>
</comment>
<organism evidence="1 2">
    <name type="scientific">Actinomadura rubrisoli</name>
    <dbReference type="NCBI Taxonomy" id="2530368"/>
    <lineage>
        <taxon>Bacteria</taxon>
        <taxon>Bacillati</taxon>
        <taxon>Actinomycetota</taxon>
        <taxon>Actinomycetes</taxon>
        <taxon>Streptosporangiales</taxon>
        <taxon>Thermomonosporaceae</taxon>
        <taxon>Actinomadura</taxon>
    </lineage>
</organism>
<protein>
    <submittedName>
        <fullName evidence="1">Uncharacterized protein</fullName>
    </submittedName>
</protein>
<dbReference type="EMBL" id="SMKU01000230">
    <property type="protein sequence ID" value="TDD74842.1"/>
    <property type="molecule type" value="Genomic_DNA"/>
</dbReference>
<gene>
    <name evidence="1" type="ORF">E1298_32115</name>
</gene>
<dbReference type="Proteomes" id="UP000294513">
    <property type="component" value="Unassembled WGS sequence"/>
</dbReference>
<evidence type="ECO:0000313" key="2">
    <source>
        <dbReference type="Proteomes" id="UP000294513"/>
    </source>
</evidence>
<sequence length="84" mass="9683">MHFLSAGNSPADKEIAVDGRWFTNLGPVYDGHHAKIRDWHLFLHDGYWYIGQVAEIRDHGHQVRFIGDRRWMPVSGMAALQTPQ</sequence>
<keyword evidence="2" id="KW-1185">Reference proteome</keyword>
<reference evidence="1 2" key="1">
    <citation type="submission" date="2019-03" db="EMBL/GenBank/DDBJ databases">
        <title>Draft genome sequences of novel Actinobacteria.</title>
        <authorList>
            <person name="Sahin N."/>
            <person name="Ay H."/>
            <person name="Saygin H."/>
        </authorList>
    </citation>
    <scope>NUCLEOTIDE SEQUENCE [LARGE SCALE GENOMIC DNA]</scope>
    <source>
        <strain evidence="1 2">H3C3</strain>
    </source>
</reference>
<evidence type="ECO:0000313" key="1">
    <source>
        <dbReference type="EMBL" id="TDD74842.1"/>
    </source>
</evidence>
<dbReference type="OrthoDB" id="9837269at2"/>
<dbReference type="RefSeq" id="WP_131899967.1">
    <property type="nucleotide sequence ID" value="NZ_SMKU01000230.1"/>
</dbReference>